<dbReference type="InterPro" id="IPR006059">
    <property type="entry name" value="SBP"/>
</dbReference>
<dbReference type="Gene3D" id="3.40.190.10">
    <property type="entry name" value="Periplasmic binding protein-like II"/>
    <property type="match status" value="2"/>
</dbReference>
<keyword evidence="5" id="KW-0449">Lipoprotein</keyword>
<gene>
    <name evidence="6" type="ORF">EV643_107146</name>
</gene>
<reference evidence="6 7" key="1">
    <citation type="submission" date="2019-03" db="EMBL/GenBank/DDBJ databases">
        <title>Genomic Encyclopedia of Type Strains, Phase III (KMG-III): the genomes of soil and plant-associated and newly described type strains.</title>
        <authorList>
            <person name="Whitman W."/>
        </authorList>
    </citation>
    <scope>NUCLEOTIDE SEQUENCE [LARGE SCALE GENOMIC DNA]</scope>
    <source>
        <strain evidence="6 7">VKM Ac-2527</strain>
    </source>
</reference>
<dbReference type="Pfam" id="PF01547">
    <property type="entry name" value="SBP_bac_1"/>
    <property type="match status" value="1"/>
</dbReference>
<evidence type="ECO:0000256" key="5">
    <source>
        <dbReference type="ARBA" id="ARBA00023288"/>
    </source>
</evidence>
<evidence type="ECO:0000256" key="4">
    <source>
        <dbReference type="ARBA" id="ARBA00023139"/>
    </source>
</evidence>
<dbReference type="InterPro" id="IPR050490">
    <property type="entry name" value="Bact_solute-bd_prot1"/>
</dbReference>
<keyword evidence="1" id="KW-1003">Cell membrane</keyword>
<comment type="caution">
    <text evidence="6">The sequence shown here is derived from an EMBL/GenBank/DDBJ whole genome shotgun (WGS) entry which is preliminary data.</text>
</comment>
<organism evidence="6 7">
    <name type="scientific">Kribbella caucasensis</name>
    <dbReference type="NCBI Taxonomy" id="2512215"/>
    <lineage>
        <taxon>Bacteria</taxon>
        <taxon>Bacillati</taxon>
        <taxon>Actinomycetota</taxon>
        <taxon>Actinomycetes</taxon>
        <taxon>Propionibacteriales</taxon>
        <taxon>Kribbellaceae</taxon>
        <taxon>Kribbella</taxon>
    </lineage>
</organism>
<evidence type="ECO:0000313" key="7">
    <source>
        <dbReference type="Proteomes" id="UP000295388"/>
    </source>
</evidence>
<dbReference type="PANTHER" id="PTHR43649:SF33">
    <property type="entry name" value="POLYGALACTURONAN_RHAMNOGALACTURONAN-BINDING PROTEIN YTCQ"/>
    <property type="match status" value="1"/>
</dbReference>
<evidence type="ECO:0000256" key="1">
    <source>
        <dbReference type="ARBA" id="ARBA00022475"/>
    </source>
</evidence>
<dbReference type="SUPFAM" id="SSF53850">
    <property type="entry name" value="Periplasmic binding protein-like II"/>
    <property type="match status" value="1"/>
</dbReference>
<dbReference type="EMBL" id="SNWQ01000007">
    <property type="protein sequence ID" value="TDO48517.1"/>
    <property type="molecule type" value="Genomic_DNA"/>
</dbReference>
<dbReference type="CDD" id="cd13580">
    <property type="entry name" value="PBP2_AlgQ_like_1"/>
    <property type="match status" value="1"/>
</dbReference>
<sequence>MAFLPRRERWGYNAIKPMTIGSRRRIAAVLALSTALLVSACSGGDEEQAASNELTMMTTLFGTAPDPNGEVQQAVEKLIGKKLKITWVPNAEYGDKTNVTLASDNIPDVMVVNEKGPGFVKAAEAGAFWDLTGKLDKYPNLKPADEQTAKNSMTNGKTYGIYRVRPLLRSGIVIRKDWLAKLGLKEPQTTEDLYAVAKAFTERDPDGNGKKDTYGLIVPKWPGNYASASPYDVVETWFGAPNGWGERDGKLVPGFDTPEFLEANRWMRKWVTEGLINPDFATLDTANWNDPFVQGKGGMIIDVNVRATQLLDLFKEKTPKDFDKVTLVGNLKRPDGQKFSYPFTGYNMVMAISKQHIRTEEQLDQTLQTLDKLASKEGSILLTNGIEGRNFEVDGEFAVPINQDDAKVKAIQNDVDKAFIQLGTRASVGLGAYRLKPNDEASRKMRDRFDVLMNEDLKTAVFNPALGVVAPTAVSKGQTLDTIIPDARIKYLSGAITEDQLKAQIKRWYDSGGTQIAQEVNDLVAKNGG</sequence>
<protein>
    <submittedName>
        <fullName evidence="6">Putative aldouronate transport system substrate-binding protein</fullName>
    </submittedName>
</protein>
<accession>A0A4R6KE26</accession>
<keyword evidence="3" id="KW-0472">Membrane</keyword>
<evidence type="ECO:0000256" key="2">
    <source>
        <dbReference type="ARBA" id="ARBA00022729"/>
    </source>
</evidence>
<evidence type="ECO:0000256" key="3">
    <source>
        <dbReference type="ARBA" id="ARBA00023136"/>
    </source>
</evidence>
<dbReference type="Proteomes" id="UP000295388">
    <property type="component" value="Unassembled WGS sequence"/>
</dbReference>
<dbReference type="AlphaFoldDB" id="A0A4R6KE26"/>
<proteinExistence type="predicted"/>
<dbReference type="PANTHER" id="PTHR43649">
    <property type="entry name" value="ARABINOSE-BINDING PROTEIN-RELATED"/>
    <property type="match status" value="1"/>
</dbReference>
<evidence type="ECO:0000313" key="6">
    <source>
        <dbReference type="EMBL" id="TDO48517.1"/>
    </source>
</evidence>
<keyword evidence="7" id="KW-1185">Reference proteome</keyword>
<keyword evidence="2" id="KW-0732">Signal</keyword>
<keyword evidence="4" id="KW-0564">Palmitate</keyword>
<name>A0A4R6KE26_9ACTN</name>